<feature type="transmembrane region" description="Helical" evidence="7">
    <location>
        <begin position="282"/>
        <end position="301"/>
    </location>
</feature>
<comment type="similarity">
    <text evidence="7">Belongs to the binding-protein-dependent transport system permease family.</text>
</comment>
<dbReference type="RefSeq" id="WP_379186035.1">
    <property type="nucleotide sequence ID" value="NZ_JBHSOW010000002.1"/>
</dbReference>
<dbReference type="InterPro" id="IPR035906">
    <property type="entry name" value="MetI-like_sf"/>
</dbReference>
<reference evidence="10" key="1">
    <citation type="journal article" date="2019" name="Int. J. Syst. Evol. Microbiol.">
        <title>The Global Catalogue of Microorganisms (GCM) 10K type strain sequencing project: providing services to taxonomists for standard genome sequencing and annotation.</title>
        <authorList>
            <consortium name="The Broad Institute Genomics Platform"/>
            <consortium name="The Broad Institute Genome Sequencing Center for Infectious Disease"/>
            <person name="Wu L."/>
            <person name="Ma J."/>
        </authorList>
    </citation>
    <scope>NUCLEOTIDE SEQUENCE [LARGE SCALE GENOMIC DNA]</scope>
    <source>
        <strain evidence="10">CGMCC 1.3240</strain>
    </source>
</reference>
<evidence type="ECO:0000256" key="3">
    <source>
        <dbReference type="ARBA" id="ARBA00022475"/>
    </source>
</evidence>
<dbReference type="PROSITE" id="PS50928">
    <property type="entry name" value="ABC_TM1"/>
    <property type="match status" value="1"/>
</dbReference>
<dbReference type="Pfam" id="PF00528">
    <property type="entry name" value="BPD_transp_1"/>
    <property type="match status" value="1"/>
</dbReference>
<feature type="domain" description="ABC transmembrane type-1" evidence="8">
    <location>
        <begin position="96"/>
        <end position="300"/>
    </location>
</feature>
<evidence type="ECO:0000256" key="7">
    <source>
        <dbReference type="RuleBase" id="RU363032"/>
    </source>
</evidence>
<name>A0ABW0VRU2_9BACL</name>
<feature type="transmembrane region" description="Helical" evidence="7">
    <location>
        <begin position="31"/>
        <end position="53"/>
    </location>
</feature>
<evidence type="ECO:0000256" key="5">
    <source>
        <dbReference type="ARBA" id="ARBA00022989"/>
    </source>
</evidence>
<evidence type="ECO:0000313" key="9">
    <source>
        <dbReference type="EMBL" id="MFC5647594.1"/>
    </source>
</evidence>
<accession>A0ABW0VRU2</accession>
<dbReference type="InterPro" id="IPR000515">
    <property type="entry name" value="MetI-like"/>
</dbReference>
<evidence type="ECO:0000256" key="2">
    <source>
        <dbReference type="ARBA" id="ARBA00022448"/>
    </source>
</evidence>
<dbReference type="EMBL" id="JBHSOW010000002">
    <property type="protein sequence ID" value="MFC5647594.1"/>
    <property type="molecule type" value="Genomic_DNA"/>
</dbReference>
<evidence type="ECO:0000256" key="4">
    <source>
        <dbReference type="ARBA" id="ARBA00022692"/>
    </source>
</evidence>
<feature type="transmembrane region" description="Helical" evidence="7">
    <location>
        <begin position="162"/>
        <end position="183"/>
    </location>
</feature>
<dbReference type="Proteomes" id="UP001596047">
    <property type="component" value="Unassembled WGS sequence"/>
</dbReference>
<dbReference type="CDD" id="cd06261">
    <property type="entry name" value="TM_PBP2"/>
    <property type="match status" value="1"/>
</dbReference>
<evidence type="ECO:0000313" key="10">
    <source>
        <dbReference type="Proteomes" id="UP001596047"/>
    </source>
</evidence>
<feature type="transmembrane region" description="Helical" evidence="7">
    <location>
        <begin position="204"/>
        <end position="226"/>
    </location>
</feature>
<keyword evidence="5 7" id="KW-1133">Transmembrane helix</keyword>
<feature type="transmembrane region" description="Helical" evidence="7">
    <location>
        <begin position="131"/>
        <end position="150"/>
    </location>
</feature>
<dbReference type="SUPFAM" id="SSF161098">
    <property type="entry name" value="MetI-like"/>
    <property type="match status" value="1"/>
</dbReference>
<keyword evidence="2 7" id="KW-0813">Transport</keyword>
<dbReference type="Gene3D" id="1.10.3720.10">
    <property type="entry name" value="MetI-like"/>
    <property type="match status" value="1"/>
</dbReference>
<gene>
    <name evidence="9" type="ORF">ACFPYJ_00325</name>
</gene>
<keyword evidence="4 7" id="KW-0812">Transmembrane</keyword>
<evidence type="ECO:0000259" key="8">
    <source>
        <dbReference type="PROSITE" id="PS50928"/>
    </source>
</evidence>
<comment type="subcellular location">
    <subcellularLocation>
        <location evidence="1 7">Cell membrane</location>
        <topology evidence="1 7">Multi-pass membrane protein</topology>
    </subcellularLocation>
</comment>
<sequence>MPSTSEASATRPEQIRTSTIKLYRNLDDNPLWAQIIIYLLLAFSGIITLYPMVNVLAKSFSEAQAIIAHPMMFVPYDFTIEAYKYIFSTSILIRSFGITVFVTVVGTFLNLVLTASAAYGLSKTYVPGYKFFIWVVIIPMLIGAGLIPQYMLLKNLGMLNTLWVLIIPGLISPFNFILMRNFFWSIPQELEESAFIDGASHLRVLWNIVLPLSKAVLATIGLFYAVGHWNDYFNGLFFISDNSKWPLQVVMRSIIIDQNMLNMGSASDAMSMEKTVVTAENIKAATIIFAIVPILLVYPFLQKYFVKGILLGSVKG</sequence>
<organism evidence="9 10">
    <name type="scientific">Paenibacillus solisilvae</name>
    <dbReference type="NCBI Taxonomy" id="2486751"/>
    <lineage>
        <taxon>Bacteria</taxon>
        <taxon>Bacillati</taxon>
        <taxon>Bacillota</taxon>
        <taxon>Bacilli</taxon>
        <taxon>Bacillales</taxon>
        <taxon>Paenibacillaceae</taxon>
        <taxon>Paenibacillus</taxon>
    </lineage>
</organism>
<evidence type="ECO:0000256" key="1">
    <source>
        <dbReference type="ARBA" id="ARBA00004651"/>
    </source>
</evidence>
<evidence type="ECO:0000256" key="6">
    <source>
        <dbReference type="ARBA" id="ARBA00023136"/>
    </source>
</evidence>
<proteinExistence type="inferred from homology"/>
<keyword evidence="10" id="KW-1185">Reference proteome</keyword>
<dbReference type="PANTHER" id="PTHR43744">
    <property type="entry name" value="ABC TRANSPORTER PERMEASE PROTEIN MG189-RELATED-RELATED"/>
    <property type="match status" value="1"/>
</dbReference>
<protein>
    <submittedName>
        <fullName evidence="9">Carbohydrate ABC transporter permease</fullName>
    </submittedName>
</protein>
<keyword evidence="6 7" id="KW-0472">Membrane</keyword>
<dbReference type="PANTHER" id="PTHR43744:SF9">
    <property type="entry name" value="POLYGALACTURONAN_RHAMNOGALACTURONAN TRANSPORT SYSTEM PERMEASE PROTEIN YTCP"/>
    <property type="match status" value="1"/>
</dbReference>
<feature type="transmembrane region" description="Helical" evidence="7">
    <location>
        <begin position="92"/>
        <end position="119"/>
    </location>
</feature>
<comment type="caution">
    <text evidence="9">The sequence shown here is derived from an EMBL/GenBank/DDBJ whole genome shotgun (WGS) entry which is preliminary data.</text>
</comment>
<keyword evidence="3" id="KW-1003">Cell membrane</keyword>